<dbReference type="Proteomes" id="UP001054252">
    <property type="component" value="Unassembled WGS sequence"/>
</dbReference>
<dbReference type="InterPro" id="IPR013087">
    <property type="entry name" value="Znf_C2H2_type"/>
</dbReference>
<dbReference type="EMBL" id="BPVZ01000009">
    <property type="protein sequence ID" value="GKU95562.1"/>
    <property type="molecule type" value="Genomic_DNA"/>
</dbReference>
<dbReference type="Pfam" id="PF13912">
    <property type="entry name" value="zf-C2H2_6"/>
    <property type="match status" value="3"/>
</dbReference>
<keyword evidence="1" id="KW-0479">Metal-binding</keyword>
<dbReference type="PROSITE" id="PS00028">
    <property type="entry name" value="ZINC_FINGER_C2H2_1"/>
    <property type="match status" value="2"/>
</dbReference>
<dbReference type="Gene3D" id="3.30.160.60">
    <property type="entry name" value="Classic Zinc Finger"/>
    <property type="match status" value="1"/>
</dbReference>
<feature type="domain" description="C2H2-type" evidence="3">
    <location>
        <begin position="226"/>
        <end position="255"/>
    </location>
</feature>
<dbReference type="InterPro" id="IPR044303">
    <property type="entry name" value="ZAT1/4/9"/>
</dbReference>
<evidence type="ECO:0000256" key="2">
    <source>
        <dbReference type="SAM" id="MobiDB-lite"/>
    </source>
</evidence>
<feature type="region of interest" description="Disordered" evidence="2">
    <location>
        <begin position="102"/>
        <end position="170"/>
    </location>
</feature>
<comment type="caution">
    <text evidence="4">The sequence shown here is derived from an EMBL/GenBank/DDBJ whole genome shotgun (WGS) entry which is preliminary data.</text>
</comment>
<name>A0AAV5I985_9ROSI</name>
<dbReference type="PROSITE" id="PS50157">
    <property type="entry name" value="ZINC_FINGER_C2H2_2"/>
    <property type="match status" value="3"/>
</dbReference>
<dbReference type="PANTHER" id="PTHR46326:SF8">
    <property type="entry name" value="C2H2-LIKE ZINC FINGER PROTEIN"/>
    <property type="match status" value="1"/>
</dbReference>
<feature type="domain" description="C2H2-type" evidence="3">
    <location>
        <begin position="257"/>
        <end position="279"/>
    </location>
</feature>
<dbReference type="GO" id="GO:0006355">
    <property type="term" value="P:regulation of DNA-templated transcription"/>
    <property type="evidence" value="ECO:0007669"/>
    <property type="project" value="InterPro"/>
</dbReference>
<accession>A0AAV5I985</accession>
<proteinExistence type="predicted"/>
<gene>
    <name evidence="4" type="ORF">SLEP1_g8904</name>
</gene>
<protein>
    <recommendedName>
        <fullName evidence="3">C2H2-type domain-containing protein</fullName>
    </recommendedName>
</protein>
<feature type="compositionally biased region" description="Basic residues" evidence="2">
    <location>
        <begin position="120"/>
        <end position="130"/>
    </location>
</feature>
<evidence type="ECO:0000259" key="3">
    <source>
        <dbReference type="PROSITE" id="PS50157"/>
    </source>
</evidence>
<dbReference type="InterPro" id="IPR036236">
    <property type="entry name" value="Znf_C2H2_sf"/>
</dbReference>
<keyword evidence="5" id="KW-1185">Reference proteome</keyword>
<organism evidence="4 5">
    <name type="scientific">Rubroshorea leprosula</name>
    <dbReference type="NCBI Taxonomy" id="152421"/>
    <lineage>
        <taxon>Eukaryota</taxon>
        <taxon>Viridiplantae</taxon>
        <taxon>Streptophyta</taxon>
        <taxon>Embryophyta</taxon>
        <taxon>Tracheophyta</taxon>
        <taxon>Spermatophyta</taxon>
        <taxon>Magnoliopsida</taxon>
        <taxon>eudicotyledons</taxon>
        <taxon>Gunneridae</taxon>
        <taxon>Pentapetalae</taxon>
        <taxon>rosids</taxon>
        <taxon>malvids</taxon>
        <taxon>Malvales</taxon>
        <taxon>Dipterocarpaceae</taxon>
        <taxon>Rubroshorea</taxon>
    </lineage>
</organism>
<dbReference type="SMART" id="SM00355">
    <property type="entry name" value="ZnF_C2H2"/>
    <property type="match status" value="3"/>
</dbReference>
<keyword evidence="1" id="KW-0863">Zinc-finger</keyword>
<feature type="compositionally biased region" description="Basic and acidic residues" evidence="2">
    <location>
        <begin position="62"/>
        <end position="78"/>
    </location>
</feature>
<feature type="domain" description="C2H2-type" evidence="3">
    <location>
        <begin position="4"/>
        <end position="31"/>
    </location>
</feature>
<dbReference type="AlphaFoldDB" id="A0AAV5I985"/>
<dbReference type="PANTHER" id="PTHR46326">
    <property type="entry name" value="ZINC FINGER PROTEIN ZAT1-RELATED"/>
    <property type="match status" value="1"/>
</dbReference>
<feature type="region of interest" description="Disordered" evidence="2">
    <location>
        <begin position="28"/>
        <end position="86"/>
    </location>
</feature>
<sequence length="315" mass="34771">MERQKCKLCGRSFANGKALGGHMKAHLVTLPLPPKTGGGGGDDDDGGGGADSASSSSSSSSGEEREQESKSREVEEKSLVYGLRENPKRSFRFVDPEFSFAVDSGSVVQDRESETESRNPTRKRSKRNRKPVAPESQKQNSDDRKMKTRKPSWAEFPPEPEPLSSISDTSPEEDVAMCLMMLSRDVWKVKQVKMEAAEAEDEEEQEPKPKPEPAEAIKFTKIRGRYRCEKCDLSFRSPTALGSHKRICSEQGKKTIFQCPYCDRVFGSGQALGGHKRSHMLPSIAATSTPPEKSPIDLNLPAPMEDDEFSVLSDA</sequence>
<dbReference type="SUPFAM" id="SSF57667">
    <property type="entry name" value="beta-beta-alpha zinc fingers"/>
    <property type="match status" value="1"/>
</dbReference>
<feature type="compositionally biased region" description="Basic and acidic residues" evidence="2">
    <location>
        <begin position="109"/>
        <end position="119"/>
    </location>
</feature>
<dbReference type="GO" id="GO:0008270">
    <property type="term" value="F:zinc ion binding"/>
    <property type="evidence" value="ECO:0007669"/>
    <property type="project" value="UniProtKB-KW"/>
</dbReference>
<evidence type="ECO:0000256" key="1">
    <source>
        <dbReference type="PROSITE-ProRule" id="PRU00042"/>
    </source>
</evidence>
<feature type="compositionally biased region" description="Low complexity" evidence="2">
    <location>
        <begin position="51"/>
        <end position="61"/>
    </location>
</feature>
<feature type="region of interest" description="Disordered" evidence="2">
    <location>
        <begin position="284"/>
        <end position="315"/>
    </location>
</feature>
<evidence type="ECO:0000313" key="4">
    <source>
        <dbReference type="EMBL" id="GKU95562.1"/>
    </source>
</evidence>
<evidence type="ECO:0000313" key="5">
    <source>
        <dbReference type="Proteomes" id="UP001054252"/>
    </source>
</evidence>
<reference evidence="4 5" key="1">
    <citation type="journal article" date="2021" name="Commun. Biol.">
        <title>The genome of Shorea leprosula (Dipterocarpaceae) highlights the ecological relevance of drought in aseasonal tropical rainforests.</title>
        <authorList>
            <person name="Ng K.K.S."/>
            <person name="Kobayashi M.J."/>
            <person name="Fawcett J.A."/>
            <person name="Hatakeyama M."/>
            <person name="Paape T."/>
            <person name="Ng C.H."/>
            <person name="Ang C.C."/>
            <person name="Tnah L.H."/>
            <person name="Lee C.T."/>
            <person name="Nishiyama T."/>
            <person name="Sese J."/>
            <person name="O'Brien M.J."/>
            <person name="Copetti D."/>
            <person name="Mohd Noor M.I."/>
            <person name="Ong R.C."/>
            <person name="Putra M."/>
            <person name="Sireger I.Z."/>
            <person name="Indrioko S."/>
            <person name="Kosugi Y."/>
            <person name="Izuno A."/>
            <person name="Isagi Y."/>
            <person name="Lee S.L."/>
            <person name="Shimizu K.K."/>
        </authorList>
    </citation>
    <scope>NUCLEOTIDE SEQUENCE [LARGE SCALE GENOMIC DNA]</scope>
    <source>
        <strain evidence="4">214</strain>
    </source>
</reference>
<keyword evidence="1" id="KW-0862">Zinc</keyword>